<protein>
    <submittedName>
        <fullName evidence="2">GNAT family N-acetyltransferase</fullName>
        <ecNumber evidence="2">2.3.-.-</ecNumber>
    </submittedName>
</protein>
<evidence type="ECO:0000313" key="3">
    <source>
        <dbReference type="Proteomes" id="UP001589906"/>
    </source>
</evidence>
<organism evidence="2 3">
    <name type="scientific">Brevundimonas balnearis</name>
    <dbReference type="NCBI Taxonomy" id="1572858"/>
    <lineage>
        <taxon>Bacteria</taxon>
        <taxon>Pseudomonadati</taxon>
        <taxon>Pseudomonadota</taxon>
        <taxon>Alphaproteobacteria</taxon>
        <taxon>Caulobacterales</taxon>
        <taxon>Caulobacteraceae</taxon>
        <taxon>Brevundimonas</taxon>
    </lineage>
</organism>
<comment type="caution">
    <text evidence="2">The sequence shown here is derived from an EMBL/GenBank/DDBJ whole genome shotgun (WGS) entry which is preliminary data.</text>
</comment>
<keyword evidence="2" id="KW-0012">Acyltransferase</keyword>
<dbReference type="EMBL" id="JBHLSW010000003">
    <property type="protein sequence ID" value="MFC0632677.1"/>
    <property type="molecule type" value="Genomic_DNA"/>
</dbReference>
<dbReference type="Gene3D" id="3.40.630.30">
    <property type="match status" value="1"/>
</dbReference>
<feature type="domain" description="N-acetyltransferase" evidence="1">
    <location>
        <begin position="9"/>
        <end position="165"/>
    </location>
</feature>
<keyword evidence="2" id="KW-0808">Transferase</keyword>
<gene>
    <name evidence="2" type="ORF">ACFFGE_02120</name>
</gene>
<dbReference type="PANTHER" id="PTHR43792:SF1">
    <property type="entry name" value="N-ACETYLTRANSFERASE DOMAIN-CONTAINING PROTEIN"/>
    <property type="match status" value="1"/>
</dbReference>
<dbReference type="InterPro" id="IPR000182">
    <property type="entry name" value="GNAT_dom"/>
</dbReference>
<accession>A0ABV6R0Y7</accession>
<sequence>MTILVTERLRLRPATIDDVNAFHAVLSNVEATRYWSTPPHRTLEQSRAWVEAMIATPADEGVEFVVELEGRAVGKAGFFRLPEIGFILHPSAWGRGLAREALVALIDHVLATRDLPTVIADVDPRNTRSLRLLEGLGFRRTGYRARTYRLDDGWADSVDLALDRRTWTSRADP</sequence>
<dbReference type="RefSeq" id="WP_376833842.1">
    <property type="nucleotide sequence ID" value="NZ_JBHLSW010000003.1"/>
</dbReference>
<dbReference type="Proteomes" id="UP001589906">
    <property type="component" value="Unassembled WGS sequence"/>
</dbReference>
<dbReference type="PROSITE" id="PS51186">
    <property type="entry name" value="GNAT"/>
    <property type="match status" value="1"/>
</dbReference>
<dbReference type="EC" id="2.3.-.-" evidence="2"/>
<dbReference type="InterPro" id="IPR051531">
    <property type="entry name" value="N-acetyltransferase"/>
</dbReference>
<dbReference type="GO" id="GO:0016746">
    <property type="term" value="F:acyltransferase activity"/>
    <property type="evidence" value="ECO:0007669"/>
    <property type="project" value="UniProtKB-KW"/>
</dbReference>
<dbReference type="CDD" id="cd04301">
    <property type="entry name" value="NAT_SF"/>
    <property type="match status" value="1"/>
</dbReference>
<evidence type="ECO:0000313" key="2">
    <source>
        <dbReference type="EMBL" id="MFC0632677.1"/>
    </source>
</evidence>
<proteinExistence type="predicted"/>
<dbReference type="Pfam" id="PF13302">
    <property type="entry name" value="Acetyltransf_3"/>
    <property type="match status" value="1"/>
</dbReference>
<dbReference type="PANTHER" id="PTHR43792">
    <property type="entry name" value="GNAT FAMILY, PUTATIVE (AFU_ORTHOLOGUE AFUA_3G00765)-RELATED-RELATED"/>
    <property type="match status" value="1"/>
</dbReference>
<evidence type="ECO:0000259" key="1">
    <source>
        <dbReference type="PROSITE" id="PS51186"/>
    </source>
</evidence>
<name>A0ABV6R0Y7_9CAUL</name>
<dbReference type="InterPro" id="IPR016181">
    <property type="entry name" value="Acyl_CoA_acyltransferase"/>
</dbReference>
<dbReference type="SUPFAM" id="SSF55729">
    <property type="entry name" value="Acyl-CoA N-acyltransferases (Nat)"/>
    <property type="match status" value="1"/>
</dbReference>
<keyword evidence="3" id="KW-1185">Reference proteome</keyword>
<reference evidence="2 3" key="1">
    <citation type="submission" date="2024-09" db="EMBL/GenBank/DDBJ databases">
        <authorList>
            <person name="Sun Q."/>
            <person name="Mori K."/>
        </authorList>
    </citation>
    <scope>NUCLEOTIDE SEQUENCE [LARGE SCALE GENOMIC DNA]</scope>
    <source>
        <strain evidence="2 3">NCAIM B.02621</strain>
    </source>
</reference>